<dbReference type="EMBL" id="AUZZ01004779">
    <property type="protein sequence ID" value="EQD52014.1"/>
    <property type="molecule type" value="Genomic_DNA"/>
</dbReference>
<feature type="non-terminal residue" evidence="1">
    <location>
        <position position="1"/>
    </location>
</feature>
<dbReference type="PANTHER" id="PTHR42899">
    <property type="entry name" value="SPERMATOGENESIS-ASSOCIATED PROTEIN 20"/>
    <property type="match status" value="1"/>
</dbReference>
<protein>
    <submittedName>
        <fullName evidence="1">Thioredoxin</fullName>
    </submittedName>
</protein>
<organism evidence="1">
    <name type="scientific">mine drainage metagenome</name>
    <dbReference type="NCBI Taxonomy" id="410659"/>
    <lineage>
        <taxon>unclassified sequences</taxon>
        <taxon>metagenomes</taxon>
        <taxon>ecological metagenomes</taxon>
    </lineage>
</organism>
<comment type="caution">
    <text evidence="1">The sequence shown here is derived from an EMBL/GenBank/DDBJ whole genome shotgun (WGS) entry which is preliminary data.</text>
</comment>
<gene>
    <name evidence="1" type="ORF">B2A_06725</name>
</gene>
<dbReference type="AlphaFoldDB" id="T1BFZ6"/>
<accession>T1BFZ6</accession>
<dbReference type="InterPro" id="IPR024705">
    <property type="entry name" value="Ssp411"/>
</dbReference>
<dbReference type="PANTHER" id="PTHR42899:SF1">
    <property type="entry name" value="SPERMATOGENESIS-ASSOCIATED PROTEIN 20"/>
    <property type="match status" value="1"/>
</dbReference>
<reference evidence="1" key="2">
    <citation type="journal article" date="2014" name="ISME J.">
        <title>Microbial stratification in low pH oxic and suboxic macroscopic growths along an acid mine drainage.</title>
        <authorList>
            <person name="Mendez-Garcia C."/>
            <person name="Mesa V."/>
            <person name="Sprenger R.R."/>
            <person name="Richter M."/>
            <person name="Diez M.S."/>
            <person name="Solano J."/>
            <person name="Bargiela R."/>
            <person name="Golyshina O.V."/>
            <person name="Manteca A."/>
            <person name="Ramos J.L."/>
            <person name="Gallego J.R."/>
            <person name="Llorente I."/>
            <person name="Martins Dos Santos V.A."/>
            <person name="Jensen O.N."/>
            <person name="Pelaez A.I."/>
            <person name="Sanchez J."/>
            <person name="Ferrer M."/>
        </authorList>
    </citation>
    <scope>NUCLEOTIDE SEQUENCE</scope>
</reference>
<reference evidence="1" key="1">
    <citation type="submission" date="2013-08" db="EMBL/GenBank/DDBJ databases">
        <authorList>
            <person name="Mendez C."/>
            <person name="Richter M."/>
            <person name="Ferrer M."/>
            <person name="Sanchez J."/>
        </authorList>
    </citation>
    <scope>NUCLEOTIDE SEQUENCE</scope>
</reference>
<feature type="non-terminal residue" evidence="1">
    <location>
        <position position="191"/>
    </location>
</feature>
<evidence type="ECO:0000313" key="1">
    <source>
        <dbReference type="EMBL" id="EQD52014.1"/>
    </source>
</evidence>
<name>T1BFZ6_9ZZZZ</name>
<proteinExistence type="predicted"/>
<sequence length="191" mass="19929">DRAHLLSAHAVELFLDAEVGAFRQAAENTFGLIVRPIEAEDSATPSAQSVLLEVLLRLMPLVGAPAFQKVASDVLSRHAAALSEANLAFSSLALAADLLGDGPVELALVPGTGDDAEVMGWLAAVGETYQPTLVTKVVHPGDTSPIALGRGPVSGSITAYICRMRTCSAPIDSLYGVLGGAWLGHRTRCMR</sequence>